<dbReference type="Proteomes" id="UP000805649">
    <property type="component" value="Unassembled WGS sequence"/>
</dbReference>
<reference evidence="1 2" key="1">
    <citation type="journal article" date="2020" name="Phytopathology">
        <title>Genome Sequence Resources of Colletotrichum truncatum, C. plurivorum, C. musicola, and C. sojae: Four Species Pathogenic to Soybean (Glycine max).</title>
        <authorList>
            <person name="Rogerio F."/>
            <person name="Boufleur T.R."/>
            <person name="Ciampi-Guillardi M."/>
            <person name="Sukno S.A."/>
            <person name="Thon M.R."/>
            <person name="Massola Junior N.S."/>
            <person name="Baroncelli R."/>
        </authorList>
    </citation>
    <scope>NUCLEOTIDE SEQUENCE [LARGE SCALE GENOMIC DNA]</scope>
    <source>
        <strain evidence="1 2">CMES1059</strain>
    </source>
</reference>
<keyword evidence="2" id="KW-1185">Reference proteome</keyword>
<accession>A0ACC3ZLS1</accession>
<name>A0ACC3ZLS1_COLTU</name>
<sequence>MNATVQGLLSRFLCLLSLLLFSWAPPQPLTTVRSDVDDEEDKTGSEDGGIISASQKAEFLSQKLSQCWDRPSAWQANTSLPGRRLAFSILMCLRRDLIIGGLTELAAMLTAAAPPIILRWLLASLSDPITDGADAMFLGERITTDDPRQRGTPVTHTYLLVAAMALTQMGAGILINTSRYLLEGVGTQAKVALTGIIMEKAFVRPPSSTFLKTTKDSRKAKYNGNEKNWSNGAIFNLASVEASRIDGAINGINALWTVPASFILAIPMLVTNVDITALAGVIILLAGLPVFSHVALRIWTDQKALSEFCRRRSSCTQHLIQGIRGIKLAGWSAQTMVQNKLCQMRIWELVTANKVWQNRAVLEAGCALLPTLASMASLAAYNAFHDGVLDPARVFSSLALFLALKPHVIRASQAAMQLQDLLVGCQAIEEWLESEEPEKETGSLTESAIIVTENTTLVWPDSPAQDAFQLAFETEIRVIRGELVAICGNPGSGKSSLLAAAAGQMCLETGIMQLGRGVTVALAAQSPWIRSGTIRSNIVFNQPFDLERYQHVVRACALQVDIDRLPGRDLTVVGTGGQGLSSGQAQRVSIARALYSDADVVLIDDCLRNLDPEVAKVVLDQAICNSLVAKTRLLVTNQVDVARRCDRVLWLEHGRVSWLDSLDKLEKHLPYSIPEQDLSSDVKNEQSAAEALCSKPRPTDPTPSPVLQSRRIQSSSREKRHVAYDLYLELVGGIRTISTTIGLSISWQVAAAGVVLWLSWWTSNQIELPGLAFLAVFITLGFGEAILALWERSLRRVVEAPMWFFQSCSLGSVMDRLSKDVDTTDRELVEATRNAILHLSRLLGGIALMLMMQAKLIAAIAPGLAAVIAMMLRYAPRLKSVKTREANLRARANAALSEGIDGASCIAVYKSESWARSVLHTRLDSWSNVRYLAAANLRWLEVRLDAIVTSIIAVTGLIVVATSNRLTPSIIGLIMSQVLVLPASLRQGMRFSTSALQSMVAIDRLSFYATCLPSEGEASQSSRSVMAAETQRPTSGEIGIQNVSASHGQESSQSTSTALHNITLDIPAGTHVAVVGSTGAGKSTFVALLLRLLDPTIGTITLDGVSITDIPLRVLRSFLTAVPHDAVPLPSSTVRENVDPEQRYSDDDVSRVLSDFDQLAGLDDEQPLALDSSASNQLSPGTARAQLLALAAAILQKPQCCVLDETLGTLSVEADAQVTRRVRQVLRERTLVAVTHRMEVAMMFDRVLVLNDGQIEAYGTPHEVWSQGGFFRSACEKSGITPEVISRVRGEV</sequence>
<protein>
    <submittedName>
        <fullName evidence="1">Multidrug resistance-associated protein</fullName>
    </submittedName>
</protein>
<gene>
    <name evidence="1" type="ORF">CTRU02_202759</name>
</gene>
<evidence type="ECO:0000313" key="1">
    <source>
        <dbReference type="EMBL" id="KAL0944872.1"/>
    </source>
</evidence>
<comment type="caution">
    <text evidence="1">The sequence shown here is derived from an EMBL/GenBank/DDBJ whole genome shotgun (WGS) entry which is preliminary data.</text>
</comment>
<proteinExistence type="predicted"/>
<dbReference type="EMBL" id="VUJX02000001">
    <property type="protein sequence ID" value="KAL0944872.1"/>
    <property type="molecule type" value="Genomic_DNA"/>
</dbReference>
<organism evidence="1 2">
    <name type="scientific">Colletotrichum truncatum</name>
    <name type="common">Anthracnose fungus</name>
    <name type="synonym">Colletotrichum capsici</name>
    <dbReference type="NCBI Taxonomy" id="5467"/>
    <lineage>
        <taxon>Eukaryota</taxon>
        <taxon>Fungi</taxon>
        <taxon>Dikarya</taxon>
        <taxon>Ascomycota</taxon>
        <taxon>Pezizomycotina</taxon>
        <taxon>Sordariomycetes</taxon>
        <taxon>Hypocreomycetidae</taxon>
        <taxon>Glomerellales</taxon>
        <taxon>Glomerellaceae</taxon>
        <taxon>Colletotrichum</taxon>
        <taxon>Colletotrichum truncatum species complex</taxon>
    </lineage>
</organism>
<evidence type="ECO:0000313" key="2">
    <source>
        <dbReference type="Proteomes" id="UP000805649"/>
    </source>
</evidence>